<accession>A0A4Z2HLX2</accession>
<comment type="caution">
    <text evidence="1">The sequence shown here is derived from an EMBL/GenBank/DDBJ whole genome shotgun (WGS) entry which is preliminary data.</text>
</comment>
<name>A0A4Z2HLX2_9TELE</name>
<dbReference type="Proteomes" id="UP000314294">
    <property type="component" value="Unassembled WGS sequence"/>
</dbReference>
<organism evidence="1 2">
    <name type="scientific">Liparis tanakae</name>
    <name type="common">Tanaka's snailfish</name>
    <dbReference type="NCBI Taxonomy" id="230148"/>
    <lineage>
        <taxon>Eukaryota</taxon>
        <taxon>Metazoa</taxon>
        <taxon>Chordata</taxon>
        <taxon>Craniata</taxon>
        <taxon>Vertebrata</taxon>
        <taxon>Euteleostomi</taxon>
        <taxon>Actinopterygii</taxon>
        <taxon>Neopterygii</taxon>
        <taxon>Teleostei</taxon>
        <taxon>Neoteleostei</taxon>
        <taxon>Acanthomorphata</taxon>
        <taxon>Eupercaria</taxon>
        <taxon>Perciformes</taxon>
        <taxon>Cottioidei</taxon>
        <taxon>Cottales</taxon>
        <taxon>Liparidae</taxon>
        <taxon>Liparis</taxon>
    </lineage>
</organism>
<evidence type="ECO:0000313" key="2">
    <source>
        <dbReference type="Proteomes" id="UP000314294"/>
    </source>
</evidence>
<dbReference type="AlphaFoldDB" id="A0A4Z2HLX2"/>
<sequence length="71" mass="7749">MYLTLGSLDSNDVSGKELYHQMKPNKETCVKFYQSETAVLIPAPFYIAGPPSPGGVALSGRRGRAEQKFTV</sequence>
<keyword evidence="2" id="KW-1185">Reference proteome</keyword>
<gene>
    <name evidence="1" type="ORF">EYF80_023749</name>
</gene>
<dbReference type="EMBL" id="SRLO01000226">
    <property type="protein sequence ID" value="TNN65993.1"/>
    <property type="molecule type" value="Genomic_DNA"/>
</dbReference>
<protein>
    <submittedName>
        <fullName evidence="1">Uncharacterized protein</fullName>
    </submittedName>
</protein>
<reference evidence="1 2" key="1">
    <citation type="submission" date="2019-03" db="EMBL/GenBank/DDBJ databases">
        <title>First draft genome of Liparis tanakae, snailfish: a comprehensive survey of snailfish specific genes.</title>
        <authorList>
            <person name="Kim W."/>
            <person name="Song I."/>
            <person name="Jeong J.-H."/>
            <person name="Kim D."/>
            <person name="Kim S."/>
            <person name="Ryu S."/>
            <person name="Song J.Y."/>
            <person name="Lee S.K."/>
        </authorList>
    </citation>
    <scope>NUCLEOTIDE SEQUENCE [LARGE SCALE GENOMIC DNA]</scope>
    <source>
        <tissue evidence="1">Muscle</tissue>
    </source>
</reference>
<evidence type="ECO:0000313" key="1">
    <source>
        <dbReference type="EMBL" id="TNN65993.1"/>
    </source>
</evidence>
<proteinExistence type="predicted"/>